<gene>
    <name evidence="2" type="ORF">ERS007703_03869</name>
</gene>
<evidence type="ECO:0000313" key="3">
    <source>
        <dbReference type="Proteomes" id="UP000038802"/>
    </source>
</evidence>
<reference evidence="3" key="1">
    <citation type="submission" date="2015-03" db="EMBL/GenBank/DDBJ databases">
        <authorList>
            <consortium name="Pathogen Informatics"/>
        </authorList>
    </citation>
    <scope>NUCLEOTIDE SEQUENCE [LARGE SCALE GENOMIC DNA]</scope>
    <source>
        <strain evidence="3">K00500041</strain>
    </source>
</reference>
<organism evidence="2 3">
    <name type="scientific">Mycobacterium tuberculosis</name>
    <dbReference type="NCBI Taxonomy" id="1773"/>
    <lineage>
        <taxon>Bacteria</taxon>
        <taxon>Bacillati</taxon>
        <taxon>Actinomycetota</taxon>
        <taxon>Actinomycetes</taxon>
        <taxon>Mycobacteriales</taxon>
        <taxon>Mycobacteriaceae</taxon>
        <taxon>Mycobacterium</taxon>
        <taxon>Mycobacterium tuberculosis complex</taxon>
    </lineage>
</organism>
<dbReference type="Proteomes" id="UP000038802">
    <property type="component" value="Unassembled WGS sequence"/>
</dbReference>
<dbReference type="AlphaFoldDB" id="A0A0U0S8E3"/>
<evidence type="ECO:0000256" key="1">
    <source>
        <dbReference type="SAM" id="MobiDB-lite"/>
    </source>
</evidence>
<sequence>MISCIPGYRPSSTPSRFMQKPRSVRAPLGDAASTSASSACRWSSSCCSATISVVTPKLWVRFTA</sequence>
<feature type="region of interest" description="Disordered" evidence="1">
    <location>
        <begin position="1"/>
        <end position="29"/>
    </location>
</feature>
<accession>A0A0U0S8E3</accession>
<evidence type="ECO:0000313" key="2">
    <source>
        <dbReference type="EMBL" id="COW57092.1"/>
    </source>
</evidence>
<name>A0A0U0S8E3_MYCTX</name>
<dbReference type="EMBL" id="CSAE01000583">
    <property type="protein sequence ID" value="COW57092.1"/>
    <property type="molecule type" value="Genomic_DNA"/>
</dbReference>
<protein>
    <submittedName>
        <fullName evidence="2">Uncharacterized protein</fullName>
    </submittedName>
</protein>
<proteinExistence type="predicted"/>